<protein>
    <submittedName>
        <fullName evidence="6">DoxX family protein</fullName>
    </submittedName>
</protein>
<evidence type="ECO:0000313" key="7">
    <source>
        <dbReference type="Proteomes" id="UP001204376"/>
    </source>
</evidence>
<comment type="subcellular location">
    <subcellularLocation>
        <location evidence="1">Membrane</location>
        <topology evidence="1">Multi-pass membrane protein</topology>
    </subcellularLocation>
</comment>
<feature type="transmembrane region" description="Helical" evidence="5">
    <location>
        <begin position="9"/>
        <end position="28"/>
    </location>
</feature>
<proteinExistence type="predicted"/>
<dbReference type="InterPro" id="IPR032808">
    <property type="entry name" value="DoxX"/>
</dbReference>
<organism evidence="6 7">
    <name type="scientific">Mucilaginibacter aquariorum</name>
    <dbReference type="NCBI Taxonomy" id="2967225"/>
    <lineage>
        <taxon>Bacteria</taxon>
        <taxon>Pseudomonadati</taxon>
        <taxon>Bacteroidota</taxon>
        <taxon>Sphingobacteriia</taxon>
        <taxon>Sphingobacteriales</taxon>
        <taxon>Sphingobacteriaceae</taxon>
        <taxon>Mucilaginibacter</taxon>
    </lineage>
</organism>
<keyword evidence="7" id="KW-1185">Reference proteome</keyword>
<evidence type="ECO:0000256" key="1">
    <source>
        <dbReference type="ARBA" id="ARBA00004141"/>
    </source>
</evidence>
<feature type="transmembrane region" description="Helical" evidence="5">
    <location>
        <begin position="48"/>
        <end position="65"/>
    </location>
</feature>
<dbReference type="Proteomes" id="UP001204376">
    <property type="component" value="Unassembled WGS sequence"/>
</dbReference>
<name>A0ABT1SVY2_9SPHI</name>
<dbReference type="EMBL" id="JANHOH010000001">
    <property type="protein sequence ID" value="MCQ6956492.1"/>
    <property type="molecule type" value="Genomic_DNA"/>
</dbReference>
<reference evidence="6 7" key="1">
    <citation type="submission" date="2022-07" db="EMBL/GenBank/DDBJ databases">
        <title>Mucilaginibacter sp. JC4.</title>
        <authorList>
            <person name="Le V."/>
            <person name="Ko S.-R."/>
            <person name="Ahn C.-Y."/>
            <person name="Oh H.-M."/>
        </authorList>
    </citation>
    <scope>NUCLEOTIDE SEQUENCE [LARGE SCALE GENOMIC DNA]</scope>
    <source>
        <strain evidence="6 7">JC4</strain>
    </source>
</reference>
<evidence type="ECO:0000256" key="4">
    <source>
        <dbReference type="ARBA" id="ARBA00023136"/>
    </source>
</evidence>
<evidence type="ECO:0000256" key="3">
    <source>
        <dbReference type="ARBA" id="ARBA00022989"/>
    </source>
</evidence>
<accession>A0ABT1SVY2</accession>
<sequence>MENPKKNNRLYLTLLILLAVFFFISGYLEITKNPVTYQKTLQMGYPPYFILALGISKLMGVMALLQPRFKRLKEWAFAGFTFDLIFAFISGLAIASYSDCIKSGFVFGVLLLTYVLFQKKT</sequence>
<feature type="transmembrane region" description="Helical" evidence="5">
    <location>
        <begin position="101"/>
        <end position="117"/>
    </location>
</feature>
<keyword evidence="4 5" id="KW-0472">Membrane</keyword>
<evidence type="ECO:0000313" key="6">
    <source>
        <dbReference type="EMBL" id="MCQ6956492.1"/>
    </source>
</evidence>
<dbReference type="RefSeq" id="WP_256536707.1">
    <property type="nucleotide sequence ID" value="NZ_JANHOH010000001.1"/>
</dbReference>
<keyword evidence="3 5" id="KW-1133">Transmembrane helix</keyword>
<evidence type="ECO:0000256" key="5">
    <source>
        <dbReference type="SAM" id="Phobius"/>
    </source>
</evidence>
<comment type="caution">
    <text evidence="6">The sequence shown here is derived from an EMBL/GenBank/DDBJ whole genome shotgun (WGS) entry which is preliminary data.</text>
</comment>
<keyword evidence="2 5" id="KW-0812">Transmembrane</keyword>
<evidence type="ECO:0000256" key="2">
    <source>
        <dbReference type="ARBA" id="ARBA00022692"/>
    </source>
</evidence>
<gene>
    <name evidence="6" type="ORF">NPE20_00915</name>
</gene>
<feature type="transmembrane region" description="Helical" evidence="5">
    <location>
        <begin position="77"/>
        <end position="95"/>
    </location>
</feature>
<dbReference type="Pfam" id="PF13564">
    <property type="entry name" value="DoxX_2"/>
    <property type="match status" value="1"/>
</dbReference>